<dbReference type="SMART" id="SM00671">
    <property type="entry name" value="SEL1"/>
    <property type="match status" value="3"/>
</dbReference>
<name>A0AB34BVJ9_9PSED</name>
<dbReference type="InterPro" id="IPR050767">
    <property type="entry name" value="Sel1_AlgK"/>
</dbReference>
<dbReference type="InterPro" id="IPR006597">
    <property type="entry name" value="Sel1-like"/>
</dbReference>
<protein>
    <submittedName>
        <fullName evidence="2">Sel1 repeat family protein</fullName>
    </submittedName>
</protein>
<evidence type="ECO:0000313" key="3">
    <source>
        <dbReference type="Proteomes" id="UP000323924"/>
    </source>
</evidence>
<dbReference type="PANTHER" id="PTHR11102:SF159">
    <property type="entry name" value="SEL1 REPEAT FAMILY PROTEIN"/>
    <property type="match status" value="1"/>
</dbReference>
<dbReference type="SUPFAM" id="SSF81901">
    <property type="entry name" value="HCP-like"/>
    <property type="match status" value="2"/>
</dbReference>
<feature type="compositionally biased region" description="Basic and acidic residues" evidence="1">
    <location>
        <begin position="253"/>
        <end position="269"/>
    </location>
</feature>
<dbReference type="AlphaFoldDB" id="A0AB34BVJ9"/>
<proteinExistence type="predicted"/>
<dbReference type="Gene3D" id="1.25.40.10">
    <property type="entry name" value="Tetratricopeptide repeat domain"/>
    <property type="match status" value="1"/>
</dbReference>
<evidence type="ECO:0000256" key="1">
    <source>
        <dbReference type="SAM" id="MobiDB-lite"/>
    </source>
</evidence>
<dbReference type="Proteomes" id="UP000323924">
    <property type="component" value="Unassembled WGS sequence"/>
</dbReference>
<accession>A0AB34BVJ9</accession>
<sequence>MADEFKCVHETDVAPPLDKQADQFFEQARTISKERLPDWVKVADLYQKAVEKKHWKAMHNLAELYLRGDGVPKNTNKAIDLYMRMVELEVPLGYYDMSVMVQRGVGVVQSDKSAMQYLIKAANLGNPQALTHIGYIYIYEKNNDQLGLKLLKCADRQHYADASYKIASYNSNVDKNYPVAMYYYQRATALGMRKAALVIESTFSDGDFGYKKDAKIALAYSNISSQLYKKPDLRFPDLAKEHPLPPHPIQGYHADKDINWKPTGRDDDY</sequence>
<evidence type="ECO:0000313" key="2">
    <source>
        <dbReference type="EMBL" id="KAA5835441.1"/>
    </source>
</evidence>
<dbReference type="PANTHER" id="PTHR11102">
    <property type="entry name" value="SEL-1-LIKE PROTEIN"/>
    <property type="match status" value="1"/>
</dbReference>
<dbReference type="InterPro" id="IPR011990">
    <property type="entry name" value="TPR-like_helical_dom_sf"/>
</dbReference>
<gene>
    <name evidence="2" type="ORF">F2A38_29180</name>
</gene>
<feature type="region of interest" description="Disordered" evidence="1">
    <location>
        <begin position="245"/>
        <end position="269"/>
    </location>
</feature>
<comment type="caution">
    <text evidence="2">The sequence shown here is derived from an EMBL/GenBank/DDBJ whole genome shotgun (WGS) entry which is preliminary data.</text>
</comment>
<dbReference type="EMBL" id="VWPC01000032">
    <property type="protein sequence ID" value="KAA5835441.1"/>
    <property type="molecule type" value="Genomic_DNA"/>
</dbReference>
<dbReference type="Pfam" id="PF08238">
    <property type="entry name" value="Sel1"/>
    <property type="match status" value="3"/>
</dbReference>
<dbReference type="RefSeq" id="WP_150053174.1">
    <property type="nucleotide sequence ID" value="NZ_VWPC01000032.1"/>
</dbReference>
<organism evidence="2 3">
    <name type="scientific">Pseudomonas chlororaphis</name>
    <dbReference type="NCBI Taxonomy" id="587753"/>
    <lineage>
        <taxon>Bacteria</taxon>
        <taxon>Pseudomonadati</taxon>
        <taxon>Pseudomonadota</taxon>
        <taxon>Gammaproteobacteria</taxon>
        <taxon>Pseudomonadales</taxon>
        <taxon>Pseudomonadaceae</taxon>
        <taxon>Pseudomonas</taxon>
    </lineage>
</organism>
<reference evidence="2 3" key="1">
    <citation type="submission" date="2019-09" db="EMBL/GenBank/DDBJ databases">
        <authorList>
            <person name="Vacheron J."/>
            <person name="Dubost A."/>
            <person name="Prigent-Combaret C."/>
            <person name="Muller D."/>
        </authorList>
    </citation>
    <scope>NUCLEOTIDE SEQUENCE [LARGE SCALE GENOMIC DNA]</scope>
    <source>
        <strain evidence="2 3">JV497</strain>
    </source>
</reference>